<keyword evidence="10" id="KW-1015">Disulfide bond</keyword>
<comment type="function">
    <text evidence="2">Catalytic subunit of the ferredoxin-thioredoxin reductase (FTR), which catalyzes the two-electron reduction of thioredoxins by the electrons provided by reduced ferredoxin.</text>
</comment>
<evidence type="ECO:0000256" key="9">
    <source>
        <dbReference type="ARBA" id="ARBA00023014"/>
    </source>
</evidence>
<sequence>MADEPTTLTEDELVEEIRTWAEKYAREHDLVLNPDERVRNAVLRGLARNQLRHGERFCPCRIRKGVPEEDAKIACPCVYHKEEIAVEGHCHCNLFFRKSAVEQGG</sequence>
<evidence type="ECO:0000256" key="6">
    <source>
        <dbReference type="ARBA" id="ARBA00022723"/>
    </source>
</evidence>
<dbReference type="EC" id="1.8.7.2" evidence="4"/>
<dbReference type="GO" id="GO:0016491">
    <property type="term" value="F:oxidoreductase activity"/>
    <property type="evidence" value="ECO:0007669"/>
    <property type="project" value="UniProtKB-KW"/>
</dbReference>
<dbReference type="PANTHER" id="PTHR35113:SF1">
    <property type="entry name" value="FERREDOXIN-THIOREDOXIN REDUCTASE CATALYTIC CHAIN, CHLOROPLASTIC"/>
    <property type="match status" value="1"/>
</dbReference>
<comment type="cofactor">
    <cofactor evidence="1">
        <name>[4Fe-4S] cluster</name>
        <dbReference type="ChEBI" id="CHEBI:49883"/>
    </cofactor>
</comment>
<name>A0ABD8AA77_9EURY</name>
<dbReference type="Gene3D" id="3.90.460.10">
    <property type="entry name" value="Ferredoxin thioredoxin reductase catalytic beta subunit"/>
    <property type="match status" value="1"/>
</dbReference>
<keyword evidence="6" id="KW-0479">Metal-binding</keyword>
<dbReference type="GO" id="GO:0051539">
    <property type="term" value="F:4 iron, 4 sulfur cluster binding"/>
    <property type="evidence" value="ECO:0007669"/>
    <property type="project" value="UniProtKB-KW"/>
</dbReference>
<dbReference type="PANTHER" id="PTHR35113">
    <property type="entry name" value="FERREDOXIN-THIOREDOXIN REDUCTASE CATALYTIC CHAIN, CHLOROPLASTIC"/>
    <property type="match status" value="1"/>
</dbReference>
<accession>A0ABD8AA77</accession>
<keyword evidence="15" id="KW-1185">Reference proteome</keyword>
<evidence type="ECO:0000256" key="10">
    <source>
        <dbReference type="ARBA" id="ARBA00023157"/>
    </source>
</evidence>
<organism evidence="14 15">
    <name type="scientific">Methanoculleus palmolei</name>
    <dbReference type="NCBI Taxonomy" id="72612"/>
    <lineage>
        <taxon>Archaea</taxon>
        <taxon>Methanobacteriati</taxon>
        <taxon>Methanobacteriota</taxon>
        <taxon>Stenosarchaea group</taxon>
        <taxon>Methanomicrobia</taxon>
        <taxon>Methanomicrobiales</taxon>
        <taxon>Methanomicrobiaceae</taxon>
        <taxon>Methanoculleus</taxon>
    </lineage>
</organism>
<evidence type="ECO:0000256" key="1">
    <source>
        <dbReference type="ARBA" id="ARBA00001966"/>
    </source>
</evidence>
<protein>
    <recommendedName>
        <fullName evidence="4">ferredoxin:thioredoxin reductase</fullName>
        <ecNumber evidence="4">1.8.7.2</ecNumber>
    </recommendedName>
    <alternativeName>
        <fullName evidence="12">Ferredoxin-thioredoxin reductase subunit B</fullName>
    </alternativeName>
</protein>
<evidence type="ECO:0000256" key="11">
    <source>
        <dbReference type="ARBA" id="ARBA00026011"/>
    </source>
</evidence>
<evidence type="ECO:0000256" key="8">
    <source>
        <dbReference type="ARBA" id="ARBA00023004"/>
    </source>
</evidence>
<dbReference type="GO" id="GO:0046872">
    <property type="term" value="F:metal ion binding"/>
    <property type="evidence" value="ECO:0007669"/>
    <property type="project" value="UniProtKB-KW"/>
</dbReference>
<evidence type="ECO:0000256" key="12">
    <source>
        <dbReference type="ARBA" id="ARBA00030295"/>
    </source>
</evidence>
<dbReference type="SUPFAM" id="SSF57662">
    <property type="entry name" value="Ferredoxin thioredoxin reductase (FTR), catalytic beta chain"/>
    <property type="match status" value="1"/>
</dbReference>
<dbReference type="EMBL" id="CP137641">
    <property type="protein sequence ID" value="WOX56434.1"/>
    <property type="molecule type" value="Genomic_DNA"/>
</dbReference>
<evidence type="ECO:0000313" key="15">
    <source>
        <dbReference type="Proteomes" id="UP001626603"/>
    </source>
</evidence>
<evidence type="ECO:0000256" key="13">
    <source>
        <dbReference type="ARBA" id="ARBA00048150"/>
    </source>
</evidence>
<dbReference type="Pfam" id="PF02943">
    <property type="entry name" value="FeThRed_B"/>
    <property type="match status" value="1"/>
</dbReference>
<dbReference type="AlphaFoldDB" id="A0ABD8AA77"/>
<evidence type="ECO:0000313" key="14">
    <source>
        <dbReference type="EMBL" id="WOX56434.1"/>
    </source>
</evidence>
<keyword evidence="7" id="KW-0560">Oxidoreductase</keyword>
<comment type="similarity">
    <text evidence="3">Belongs to the ferredoxin thioredoxin reductase beta subunit family.</text>
</comment>
<evidence type="ECO:0000256" key="2">
    <source>
        <dbReference type="ARBA" id="ARBA00003945"/>
    </source>
</evidence>
<comment type="subunit">
    <text evidence="11">Heterodimer of subunit A (variable subunit) and subunit B (catalytic subunit). Heterodimeric FTR forms a complex with ferredoxin and thioredoxin.</text>
</comment>
<gene>
    <name evidence="14" type="ORF">R6Y95_03635</name>
</gene>
<proteinExistence type="inferred from homology"/>
<keyword evidence="9" id="KW-0411">Iron-sulfur</keyword>
<comment type="catalytic activity">
    <reaction evidence="13">
        <text>[thioredoxin]-disulfide + 2 reduced [2Fe-2S]-[ferredoxin] + 2 H(+) = [thioredoxin]-dithiol + 2 oxidized [2Fe-2S]-[ferredoxin]</text>
        <dbReference type="Rhea" id="RHEA:42336"/>
        <dbReference type="Rhea" id="RHEA-COMP:10000"/>
        <dbReference type="Rhea" id="RHEA-COMP:10001"/>
        <dbReference type="Rhea" id="RHEA-COMP:10698"/>
        <dbReference type="Rhea" id="RHEA-COMP:10700"/>
        <dbReference type="ChEBI" id="CHEBI:15378"/>
        <dbReference type="ChEBI" id="CHEBI:29950"/>
        <dbReference type="ChEBI" id="CHEBI:33737"/>
        <dbReference type="ChEBI" id="CHEBI:33738"/>
        <dbReference type="ChEBI" id="CHEBI:50058"/>
        <dbReference type="EC" id="1.8.7.2"/>
    </reaction>
</comment>
<evidence type="ECO:0000256" key="4">
    <source>
        <dbReference type="ARBA" id="ARBA00012358"/>
    </source>
</evidence>
<dbReference type="Proteomes" id="UP001626603">
    <property type="component" value="Chromosome"/>
</dbReference>
<dbReference type="InterPro" id="IPR036644">
    <property type="entry name" value="FTR_bsu_sf"/>
</dbReference>
<reference evidence="14 15" key="1">
    <citation type="submission" date="2023-10" db="EMBL/GenBank/DDBJ databases">
        <title>The complete genome sequence of Methanoculleus palmolei DSM 4273.</title>
        <authorList>
            <person name="Lai S.-J."/>
            <person name="You Y.-T."/>
            <person name="Chen S.-C."/>
        </authorList>
    </citation>
    <scope>NUCLEOTIDE SEQUENCE [LARGE SCALE GENOMIC DNA]</scope>
    <source>
        <strain evidence="14 15">DSM 4273</strain>
    </source>
</reference>
<evidence type="ECO:0000256" key="7">
    <source>
        <dbReference type="ARBA" id="ARBA00023002"/>
    </source>
</evidence>
<evidence type="ECO:0000256" key="5">
    <source>
        <dbReference type="ARBA" id="ARBA00022485"/>
    </source>
</evidence>
<evidence type="ECO:0000256" key="3">
    <source>
        <dbReference type="ARBA" id="ARBA00007941"/>
    </source>
</evidence>
<keyword evidence="5" id="KW-0004">4Fe-4S</keyword>
<dbReference type="InterPro" id="IPR004209">
    <property type="entry name" value="FTR_bsu"/>
</dbReference>
<keyword evidence="8" id="KW-0408">Iron</keyword>